<evidence type="ECO:0000256" key="4">
    <source>
        <dbReference type="ARBA" id="ARBA00022741"/>
    </source>
</evidence>
<keyword evidence="6" id="KW-0067">ATP-binding</keyword>
<gene>
    <name evidence="10" type="ORF">SAMN04489758_14812</name>
</gene>
<dbReference type="InterPro" id="IPR016064">
    <property type="entry name" value="NAD/diacylglycerol_kinase_sf"/>
</dbReference>
<dbReference type="PANTHER" id="PTHR12358:SF54">
    <property type="entry name" value="SPHINGOSINE KINASE RELATED PROTEIN"/>
    <property type="match status" value="1"/>
</dbReference>
<evidence type="ECO:0000256" key="2">
    <source>
        <dbReference type="ARBA" id="ARBA00005983"/>
    </source>
</evidence>
<keyword evidence="7" id="KW-0444">Lipid biosynthesis</keyword>
<keyword evidence="8" id="KW-1208">Phospholipid metabolism</keyword>
<dbReference type="Gene3D" id="2.60.200.40">
    <property type="match status" value="1"/>
</dbReference>
<dbReference type="Pfam" id="PF00781">
    <property type="entry name" value="DAGK_cat"/>
    <property type="match status" value="1"/>
</dbReference>
<evidence type="ECO:0000256" key="8">
    <source>
        <dbReference type="ARBA" id="ARBA00023264"/>
    </source>
</evidence>
<comment type="cofactor">
    <cofactor evidence="1">
        <name>Mg(2+)</name>
        <dbReference type="ChEBI" id="CHEBI:18420"/>
    </cofactor>
</comment>
<evidence type="ECO:0000256" key="1">
    <source>
        <dbReference type="ARBA" id="ARBA00001946"/>
    </source>
</evidence>
<dbReference type="InterPro" id="IPR001206">
    <property type="entry name" value="Diacylglycerol_kinase_cat_dom"/>
</dbReference>
<keyword evidence="7" id="KW-0443">Lipid metabolism</keyword>
<dbReference type="PANTHER" id="PTHR12358">
    <property type="entry name" value="SPHINGOSINE KINASE"/>
    <property type="match status" value="1"/>
</dbReference>
<evidence type="ECO:0000256" key="6">
    <source>
        <dbReference type="ARBA" id="ARBA00022840"/>
    </source>
</evidence>
<dbReference type="GeneID" id="78289411"/>
<organism evidence="10 11">
    <name type="scientific">Thomasclavelia cocleata</name>
    <dbReference type="NCBI Taxonomy" id="69824"/>
    <lineage>
        <taxon>Bacteria</taxon>
        <taxon>Bacillati</taxon>
        <taxon>Bacillota</taxon>
        <taxon>Erysipelotrichia</taxon>
        <taxon>Erysipelotrichales</taxon>
        <taxon>Coprobacillaceae</taxon>
        <taxon>Thomasclavelia</taxon>
    </lineage>
</organism>
<dbReference type="EMBL" id="FOIN01000048">
    <property type="protein sequence ID" value="SET81909.1"/>
    <property type="molecule type" value="Genomic_DNA"/>
</dbReference>
<evidence type="ECO:0000256" key="7">
    <source>
        <dbReference type="ARBA" id="ARBA00023209"/>
    </source>
</evidence>
<dbReference type="OrthoDB" id="9786026at2"/>
<dbReference type="GO" id="GO:0005524">
    <property type="term" value="F:ATP binding"/>
    <property type="evidence" value="ECO:0007669"/>
    <property type="project" value="UniProtKB-KW"/>
</dbReference>
<keyword evidence="5 10" id="KW-0418">Kinase</keyword>
<proteinExistence type="inferred from homology"/>
<dbReference type="RefSeq" id="WP_092356429.1">
    <property type="nucleotide sequence ID" value="NZ_FOIN01000048.1"/>
</dbReference>
<keyword evidence="11" id="KW-1185">Reference proteome</keyword>
<dbReference type="GO" id="GO:0016301">
    <property type="term" value="F:kinase activity"/>
    <property type="evidence" value="ECO:0007669"/>
    <property type="project" value="UniProtKB-KW"/>
</dbReference>
<dbReference type="InterPro" id="IPR017438">
    <property type="entry name" value="ATP-NAD_kinase_N"/>
</dbReference>
<keyword evidence="7" id="KW-0594">Phospholipid biosynthesis</keyword>
<dbReference type="GO" id="GO:0008654">
    <property type="term" value="P:phospholipid biosynthetic process"/>
    <property type="evidence" value="ECO:0007669"/>
    <property type="project" value="UniProtKB-KW"/>
</dbReference>
<comment type="similarity">
    <text evidence="2">Belongs to the diacylglycerol/lipid kinase family.</text>
</comment>
<keyword evidence="4" id="KW-0547">Nucleotide-binding</keyword>
<dbReference type="Gene3D" id="3.40.50.10330">
    <property type="entry name" value="Probable inorganic polyphosphate/atp-NAD kinase, domain 1"/>
    <property type="match status" value="1"/>
</dbReference>
<dbReference type="InterPro" id="IPR050187">
    <property type="entry name" value="Lipid_Phosphate_FormReg"/>
</dbReference>
<evidence type="ECO:0000256" key="3">
    <source>
        <dbReference type="ARBA" id="ARBA00022679"/>
    </source>
</evidence>
<name>A0A1I0HDJ1_9FIRM</name>
<dbReference type="SUPFAM" id="SSF111331">
    <property type="entry name" value="NAD kinase/diacylglycerol kinase-like"/>
    <property type="match status" value="1"/>
</dbReference>
<dbReference type="AlphaFoldDB" id="A0A1I0HDJ1"/>
<dbReference type="PROSITE" id="PS50146">
    <property type="entry name" value="DAGK"/>
    <property type="match status" value="1"/>
</dbReference>
<evidence type="ECO:0000256" key="5">
    <source>
        <dbReference type="ARBA" id="ARBA00022777"/>
    </source>
</evidence>
<evidence type="ECO:0000313" key="10">
    <source>
        <dbReference type="EMBL" id="SET81909.1"/>
    </source>
</evidence>
<dbReference type="Proteomes" id="UP000198558">
    <property type="component" value="Unassembled WGS sequence"/>
</dbReference>
<feature type="domain" description="DAGKc" evidence="9">
    <location>
        <begin position="1"/>
        <end position="124"/>
    </location>
</feature>
<accession>A0A1I0HDJ1</accession>
<evidence type="ECO:0000259" key="9">
    <source>
        <dbReference type="PROSITE" id="PS50146"/>
    </source>
</evidence>
<keyword evidence="3" id="KW-0808">Transferase</keyword>
<dbReference type="InterPro" id="IPR045540">
    <property type="entry name" value="YegS/DAGK_C"/>
</dbReference>
<protein>
    <submittedName>
        <fullName evidence="10">Lipid kinase, YegS/Rv2252/BmrU family</fullName>
    </submittedName>
</protein>
<reference evidence="11" key="1">
    <citation type="submission" date="2016-10" db="EMBL/GenBank/DDBJ databases">
        <authorList>
            <person name="Varghese N."/>
            <person name="Submissions S."/>
        </authorList>
    </citation>
    <scope>NUCLEOTIDE SEQUENCE [LARGE SCALE GENOMIC DNA]</scope>
    <source>
        <strain evidence="11">DSM 1551</strain>
    </source>
</reference>
<sequence length="289" mass="33407">MNKKHIFIMKPNLQNTRIETMILDVMKDYQYEIKYTKYPRHATKIAKSYQKCSYRIYAVGGDGMVHEIIQGLIGSNNELVVIPAGTGNDFIRTISYTNNPYKLLKMSLHLKSESIDLIKVNDIYCINIFCCAFDSDIANNVHNYQQVKYLPHALQYANVLVKRLSKYRLYPTTLYYEGKKIYEENLIVGAFCNGKYFGGGFKIGKNAALNDGFIDINLVSSLKKCSIPYYLILLFSGKLERGRLYYHNKLKELDLETKQNVNIDGEIYPPGKYHLEIVKNLLKVVIYKK</sequence>
<dbReference type="Pfam" id="PF19279">
    <property type="entry name" value="YegS_C"/>
    <property type="match status" value="1"/>
</dbReference>
<evidence type="ECO:0000313" key="11">
    <source>
        <dbReference type="Proteomes" id="UP000198558"/>
    </source>
</evidence>